<feature type="transmembrane region" description="Helical" evidence="1">
    <location>
        <begin position="258"/>
        <end position="278"/>
    </location>
</feature>
<gene>
    <name evidence="3" type="ORF">QTP81_11025</name>
</gene>
<name>A0ABT7SY66_9ALTE</name>
<protein>
    <submittedName>
        <fullName evidence="3">Toll/interleukin-1 receptor domain-containing protein</fullName>
    </submittedName>
</protein>
<feature type="domain" description="Thoeris protein ThsB TIR-like" evidence="2">
    <location>
        <begin position="13"/>
        <end position="127"/>
    </location>
</feature>
<dbReference type="Pfam" id="PF08937">
    <property type="entry name" value="ThsB_TIR"/>
    <property type="match status" value="1"/>
</dbReference>
<keyword evidence="3" id="KW-0675">Receptor</keyword>
<dbReference type="Proteomes" id="UP001234343">
    <property type="component" value="Unassembled WGS sequence"/>
</dbReference>
<keyword evidence="1" id="KW-0472">Membrane</keyword>
<keyword evidence="1" id="KW-1133">Transmembrane helix</keyword>
<dbReference type="SUPFAM" id="SSF50998">
    <property type="entry name" value="Quinoprotein alcohol dehydrogenase-like"/>
    <property type="match status" value="1"/>
</dbReference>
<dbReference type="SUPFAM" id="SSF69322">
    <property type="entry name" value="Tricorn protease domain 2"/>
    <property type="match status" value="1"/>
</dbReference>
<dbReference type="InterPro" id="IPR015032">
    <property type="entry name" value="ThsB__TIR-like_domain"/>
</dbReference>
<dbReference type="InterPro" id="IPR011047">
    <property type="entry name" value="Quinoprotein_ADH-like_sf"/>
</dbReference>
<keyword evidence="1" id="KW-0812">Transmembrane</keyword>
<dbReference type="EMBL" id="JAUCBP010000007">
    <property type="protein sequence ID" value="MDM7861130.1"/>
    <property type="molecule type" value="Genomic_DNA"/>
</dbReference>
<organism evidence="3 4">
    <name type="scientific">Alteromonas arenosi</name>
    <dbReference type="NCBI Taxonomy" id="3055817"/>
    <lineage>
        <taxon>Bacteria</taxon>
        <taxon>Pseudomonadati</taxon>
        <taxon>Pseudomonadota</taxon>
        <taxon>Gammaproteobacteria</taxon>
        <taxon>Alteromonadales</taxon>
        <taxon>Alteromonadaceae</taxon>
        <taxon>Alteromonas/Salinimonas group</taxon>
        <taxon>Alteromonas</taxon>
    </lineage>
</organism>
<evidence type="ECO:0000256" key="1">
    <source>
        <dbReference type="SAM" id="Phobius"/>
    </source>
</evidence>
<reference evidence="3 4" key="1">
    <citation type="submission" date="2023-06" db="EMBL/GenBank/DDBJ databases">
        <title>Alteromonas sp. ASW11-36 isolated from intertidal sand.</title>
        <authorList>
            <person name="Li Y."/>
        </authorList>
    </citation>
    <scope>NUCLEOTIDE SEQUENCE [LARGE SCALE GENOMIC DNA]</scope>
    <source>
        <strain evidence="3 4">ASW11-36</strain>
    </source>
</reference>
<dbReference type="InterPro" id="IPR035897">
    <property type="entry name" value="Toll_tir_struct_dom_sf"/>
</dbReference>
<evidence type="ECO:0000313" key="3">
    <source>
        <dbReference type="EMBL" id="MDM7861130.1"/>
    </source>
</evidence>
<sequence length="1147" mass="130032">MTTEVLGRTYRAFISYRHADNKAAGRQWATWLHQAIETYEVPDDLVGTKNQRGEEIPARIFPIFRDEEELPAHADLGNAITLALDHTETLIVLCSPNAVQSTYVADEIRYFKQLGRSDRIIAAIIEGEPNTSWDTSKEALGFSPQDECFPVPLQFEYDENGQTEKRAEPIAADFRVNAQGKPYQGWTSPEAYRSWLLERGEETTAIATKVEAYTAQLNLMRLKIIAGILGIPLGHLTKRDQAYQLAQEKERAKKLRRWLTAVGMLAVIAISTGIWAWMQRQVALENEQIAVERLQERQIADANRLTNEAIEYLDDGNVEGTLERLDDAIPEDIANPEWPISDRTATVLNRAVALTESNVVIQTDISGFAQLEVIDEHHLLAIDENNRAVLYTKSGEKLREWQFGAQMVLQVTSDRQRLVGAAVVSKEEPAPEDHFWDTHYVDYFTTKTIDILSGEILYEVDVNVDKASLSYRSGFWGAEEQLLFSPDGLTFLVGTEDYSEDNAKYGFNAFNTQTGEVRFSASLDASAHSFFAIDNDQFVVQQIRYANDEQSYLQQVAQYSTSSMTPKILWQSNTPVQCDSAELQPAAENTGHALRISINREADSVVGVWKRRDSDFSFCLKTWAISETAESPIIAIDYASDEPWNEITEAAVNTALMSQPVRLYQNGSLSTDINKPVDSVYNNSELLYADKSFIYADKRQLRLPNVAGQIEQIAIDATSGVVWYAAVDRTIRNFAFRGSEQRLNLDLDLFDSQVHVQQEAVFVIETEARTTGNDANEWQHRWHYANALAPSEMQTFYSSGIDQYPEFHLYPNQILGISRVDPNAEDLDQWRRREVSIELIDAKTGVSRLIFTMETNFIQQLAHNSQYIAYLHNDVLQLIDLGSFEQMALPLPAPHTPFEVLVLDNHIVVAASDEHTEEPDKRVITLFRLSPDQKSLQKFAEKQAQGLSVTTMRHANSALLEWDIRYDKPKEYQALHSDLQIQDIQTAWQDEWNLRMLLADDADEIVVVTPDKYVQVFDYAGTLKSETITQGDWWDSHLSHDRKYVYADDEIVPLAERQGCPIPQTPGFGTWKVQMSPGSGFLALADDNLWVMDLRSCTVAYELPIGVATHDNFYITDTGILYLLTETGLQIHQTVQPLQDNIELLRR</sequence>
<dbReference type="Gene3D" id="3.40.50.10140">
    <property type="entry name" value="Toll/interleukin-1 receptor homology (TIR) domain"/>
    <property type="match status" value="1"/>
</dbReference>
<accession>A0ABT7SY66</accession>
<comment type="caution">
    <text evidence="3">The sequence shown here is derived from an EMBL/GenBank/DDBJ whole genome shotgun (WGS) entry which is preliminary data.</text>
</comment>
<evidence type="ECO:0000313" key="4">
    <source>
        <dbReference type="Proteomes" id="UP001234343"/>
    </source>
</evidence>
<dbReference type="RefSeq" id="WP_289365510.1">
    <property type="nucleotide sequence ID" value="NZ_JAUCBP010000007.1"/>
</dbReference>
<keyword evidence="4" id="KW-1185">Reference proteome</keyword>
<dbReference type="SUPFAM" id="SSF52200">
    <property type="entry name" value="Toll/Interleukin receptor TIR domain"/>
    <property type="match status" value="1"/>
</dbReference>
<proteinExistence type="predicted"/>
<evidence type="ECO:0000259" key="2">
    <source>
        <dbReference type="Pfam" id="PF08937"/>
    </source>
</evidence>